<evidence type="ECO:0008006" key="4">
    <source>
        <dbReference type="Google" id="ProtNLM"/>
    </source>
</evidence>
<dbReference type="Proteomes" id="UP000744555">
    <property type="component" value="Unassembled WGS sequence"/>
</dbReference>
<accession>A0ABR7RZZ8</accession>
<dbReference type="SUPFAM" id="SSF53850">
    <property type="entry name" value="Periplasmic binding protein-like II"/>
    <property type="match status" value="1"/>
</dbReference>
<reference evidence="2 3" key="1">
    <citation type="submission" date="2016-06" db="EMBL/GenBank/DDBJ databases">
        <authorList>
            <person name="Ramos C."/>
            <person name="Pintado A."/>
            <person name="Crespo-Gomez J.I."/>
        </authorList>
    </citation>
    <scope>NUCLEOTIDE SEQUENCE [LARGE SCALE GENOMIC DNA]</scope>
    <source>
        <strain evidence="2 3">AVO110</strain>
    </source>
</reference>
<dbReference type="EMBL" id="LZEU01000001">
    <property type="protein sequence ID" value="MBC9250354.1"/>
    <property type="molecule type" value="Genomic_DNA"/>
</dbReference>
<sequence length="271" mass="30430">MPNLRLALLSLTAVLAAPAFAEPVLRLCHELDGLPPYINTLEADRDLPQPGLVLELIQRAATQARIQVETHRQPWLRCIHELQEGSSDGAFVAVWQLGREAWGHFPGGAGPQAAVDPRYRLWHVDYPIIVRKGSALRWDGQHFSGVTYQLSSPPGYVARQHLKEQGVLSTLSLTPAKALALVARGRLDGYVLERHVGQHLIDRLQLGEQLTLLPQPLFEDDWYLPLSHQFYQRNPEVAERFWQALASERERLQGELTQRYLSGGADAVADH</sequence>
<dbReference type="Gene3D" id="3.40.190.10">
    <property type="entry name" value="Periplasmic binding protein-like II"/>
    <property type="match status" value="2"/>
</dbReference>
<feature type="chain" id="PRO_5047013032" description="Solute-binding protein family 3/N-terminal domain-containing protein" evidence="1">
    <location>
        <begin position="22"/>
        <end position="271"/>
    </location>
</feature>
<comment type="caution">
    <text evidence="2">The sequence shown here is derived from an EMBL/GenBank/DDBJ whole genome shotgun (WGS) entry which is preliminary data.</text>
</comment>
<evidence type="ECO:0000256" key="1">
    <source>
        <dbReference type="SAM" id="SignalP"/>
    </source>
</evidence>
<evidence type="ECO:0000313" key="2">
    <source>
        <dbReference type="EMBL" id="MBC9250354.1"/>
    </source>
</evidence>
<protein>
    <recommendedName>
        <fullName evidence="4">Solute-binding protein family 3/N-terminal domain-containing protein</fullName>
    </recommendedName>
</protein>
<keyword evidence="1" id="KW-0732">Signal</keyword>
<keyword evidence="3" id="KW-1185">Reference proteome</keyword>
<dbReference type="RefSeq" id="WP_187805453.1">
    <property type="nucleotide sequence ID" value="NZ_LZEU01000001.1"/>
</dbReference>
<evidence type="ECO:0000313" key="3">
    <source>
        <dbReference type="Proteomes" id="UP000744555"/>
    </source>
</evidence>
<proteinExistence type="predicted"/>
<feature type="signal peptide" evidence="1">
    <location>
        <begin position="1"/>
        <end position="21"/>
    </location>
</feature>
<gene>
    <name evidence="2" type="ORF">A9179_08735</name>
</gene>
<name>A0ABR7RZZ8_AQUAC</name>
<organism evidence="2 3">
    <name type="scientific">Aquipseudomonas alcaligenes</name>
    <name type="common">Pseudomonas alcaligenes</name>
    <dbReference type="NCBI Taxonomy" id="43263"/>
    <lineage>
        <taxon>Bacteria</taxon>
        <taxon>Pseudomonadati</taxon>
        <taxon>Pseudomonadota</taxon>
        <taxon>Gammaproteobacteria</taxon>
        <taxon>Pseudomonadales</taxon>
        <taxon>Pseudomonadaceae</taxon>
        <taxon>Aquipseudomonas</taxon>
    </lineage>
</organism>